<feature type="transmembrane region" description="Helical" evidence="8">
    <location>
        <begin position="93"/>
        <end position="117"/>
    </location>
</feature>
<feature type="transmembrane region" description="Helical" evidence="8">
    <location>
        <begin position="50"/>
        <end position="72"/>
    </location>
</feature>
<reference evidence="9 10" key="1">
    <citation type="submission" date="2018-03" db="EMBL/GenBank/DDBJ databases">
        <title>Genome sequence of Moorella humiferrea DSM 23265.</title>
        <authorList>
            <person name="Poehlein A."/>
            <person name="Daniel R."/>
        </authorList>
    </citation>
    <scope>NUCLEOTIDE SEQUENCE [LARGE SCALE GENOMIC DNA]</scope>
    <source>
        <strain evidence="9 10">DSM 23265</strain>
    </source>
</reference>
<accession>A0A2T0AVY1</accession>
<feature type="transmembrane region" description="Helical" evidence="8">
    <location>
        <begin position="269"/>
        <end position="290"/>
    </location>
</feature>
<keyword evidence="10" id="KW-1185">Reference proteome</keyword>
<feature type="transmembrane region" description="Helical" evidence="8">
    <location>
        <begin position="211"/>
        <end position="231"/>
    </location>
</feature>
<dbReference type="CDD" id="cd06579">
    <property type="entry name" value="TM_PBP1_transp_AraH_like"/>
    <property type="match status" value="1"/>
</dbReference>
<keyword evidence="3" id="KW-1003">Cell membrane</keyword>
<keyword evidence="6 8" id="KW-1133">Transmembrane helix</keyword>
<keyword evidence="4" id="KW-0997">Cell inner membrane</keyword>
<evidence type="ECO:0000313" key="9">
    <source>
        <dbReference type="EMBL" id="PRR74872.1"/>
    </source>
</evidence>
<feature type="transmembrane region" description="Helical" evidence="8">
    <location>
        <begin position="12"/>
        <end position="30"/>
    </location>
</feature>
<dbReference type="InterPro" id="IPR001851">
    <property type="entry name" value="ABC_transp_permease"/>
</dbReference>
<name>A0A2T0AVY1_9FIRM</name>
<proteinExistence type="predicted"/>
<feature type="transmembrane region" description="Helical" evidence="8">
    <location>
        <begin position="302"/>
        <end position="321"/>
    </location>
</feature>
<dbReference type="AlphaFoldDB" id="A0A2T0AVY1"/>
<dbReference type="RefSeq" id="WP_106004414.1">
    <property type="nucleotide sequence ID" value="NZ_CP136419.1"/>
</dbReference>
<protein>
    <submittedName>
        <fullName evidence="9">Ribose transport system permease protein RbsC</fullName>
    </submittedName>
</protein>
<evidence type="ECO:0000256" key="7">
    <source>
        <dbReference type="ARBA" id="ARBA00023136"/>
    </source>
</evidence>
<evidence type="ECO:0000256" key="3">
    <source>
        <dbReference type="ARBA" id="ARBA00022475"/>
    </source>
</evidence>
<keyword evidence="2" id="KW-0813">Transport</keyword>
<organism evidence="9 10">
    <name type="scientific">Neomoorella humiferrea</name>
    <dbReference type="NCBI Taxonomy" id="676965"/>
    <lineage>
        <taxon>Bacteria</taxon>
        <taxon>Bacillati</taxon>
        <taxon>Bacillota</taxon>
        <taxon>Clostridia</taxon>
        <taxon>Neomoorellales</taxon>
        <taxon>Neomoorellaceae</taxon>
        <taxon>Neomoorella</taxon>
    </lineage>
</organism>
<evidence type="ECO:0000313" key="10">
    <source>
        <dbReference type="Proteomes" id="UP000238415"/>
    </source>
</evidence>
<evidence type="ECO:0000256" key="5">
    <source>
        <dbReference type="ARBA" id="ARBA00022692"/>
    </source>
</evidence>
<comment type="subcellular location">
    <subcellularLocation>
        <location evidence="1">Cell membrane</location>
        <topology evidence="1">Multi-pass membrane protein</topology>
    </subcellularLocation>
</comment>
<dbReference type="PANTHER" id="PTHR32196">
    <property type="entry name" value="ABC TRANSPORTER PERMEASE PROTEIN YPHD-RELATED-RELATED"/>
    <property type="match status" value="1"/>
</dbReference>
<dbReference type="Proteomes" id="UP000238415">
    <property type="component" value="Unassembled WGS sequence"/>
</dbReference>
<dbReference type="OrthoDB" id="9784538at2"/>
<dbReference type="EMBL" id="PVXM01000006">
    <property type="protein sequence ID" value="PRR74872.1"/>
    <property type="molecule type" value="Genomic_DNA"/>
</dbReference>
<dbReference type="PANTHER" id="PTHR32196:SF21">
    <property type="entry name" value="ABC TRANSPORTER PERMEASE PROTEIN YPHD-RELATED"/>
    <property type="match status" value="1"/>
</dbReference>
<feature type="transmembrane region" description="Helical" evidence="8">
    <location>
        <begin position="123"/>
        <end position="141"/>
    </location>
</feature>
<evidence type="ECO:0000256" key="6">
    <source>
        <dbReference type="ARBA" id="ARBA00022989"/>
    </source>
</evidence>
<keyword evidence="5 8" id="KW-0812">Transmembrane</keyword>
<dbReference type="GO" id="GO:0022857">
    <property type="term" value="F:transmembrane transporter activity"/>
    <property type="evidence" value="ECO:0007669"/>
    <property type="project" value="InterPro"/>
</dbReference>
<evidence type="ECO:0000256" key="1">
    <source>
        <dbReference type="ARBA" id="ARBA00004651"/>
    </source>
</evidence>
<dbReference type="Pfam" id="PF02653">
    <property type="entry name" value="BPD_transp_2"/>
    <property type="match status" value="1"/>
</dbReference>
<evidence type="ECO:0000256" key="8">
    <source>
        <dbReference type="SAM" id="Phobius"/>
    </source>
</evidence>
<evidence type="ECO:0000256" key="4">
    <source>
        <dbReference type="ARBA" id="ARBA00022519"/>
    </source>
</evidence>
<sequence>MIRLWRRLRLSPAAPGYLLLLLGIIVNILVQGPDFFTSYNFNSLLAVNAPLVLAAIAQTVVVLTGGIDLSIGSNMTLVNTVAIALTNQGHWPVGLSWAVALAAATLVGTGNGLMVAYLRIPPLLATFASMSVVGGLALWIWPKPGGMVPREIYTTYGAAIMGIPVAGWIIIAVALLWLLISRRRVGIYLRAVGGRERSAYASGINTAAVKFFAYTFCGFITGVAGLCLTALTASGDPKIGQMFGLNSVAAVILGGSSLAGGWGSIGGSIAGALFLGLINNIVFFLFRNYVSHVQSLTSVASFYQQLLANLIVILGLASAALTQRGGALGGLGRRRRGGRTQHV</sequence>
<feature type="transmembrane region" description="Helical" evidence="8">
    <location>
        <begin position="153"/>
        <end position="180"/>
    </location>
</feature>
<keyword evidence="7 8" id="KW-0472">Membrane</keyword>
<gene>
    <name evidence="9" type="primary">rbsC_2</name>
    <name evidence="9" type="ORF">MOHU_03700</name>
</gene>
<dbReference type="GO" id="GO:0005886">
    <property type="term" value="C:plasma membrane"/>
    <property type="evidence" value="ECO:0007669"/>
    <property type="project" value="UniProtKB-SubCell"/>
</dbReference>
<evidence type="ECO:0000256" key="2">
    <source>
        <dbReference type="ARBA" id="ARBA00022448"/>
    </source>
</evidence>
<comment type="caution">
    <text evidence="9">The sequence shown here is derived from an EMBL/GenBank/DDBJ whole genome shotgun (WGS) entry which is preliminary data.</text>
</comment>